<comment type="similarity">
    <text evidence="3">Belongs to the short-chain dehydrogenases/reductases (SDR) family.</text>
</comment>
<evidence type="ECO:0000256" key="14">
    <source>
        <dbReference type="ARBA" id="ARBA00049069"/>
    </source>
</evidence>
<proteinExistence type="inferred from homology"/>
<evidence type="ECO:0000256" key="2">
    <source>
        <dbReference type="ARBA" id="ARBA00005194"/>
    </source>
</evidence>
<evidence type="ECO:0000256" key="22">
    <source>
        <dbReference type="ARBA" id="ARBA00081419"/>
    </source>
</evidence>
<keyword evidence="11" id="KW-0496">Mitochondrion</keyword>
<reference evidence="27" key="1">
    <citation type="submission" date="2015-11" db="EMBL/GenBank/DDBJ databases">
        <title>De novo transcriptome assembly of four potential Pierce s Disease insect vectors from Arizona vineyards.</title>
        <authorList>
            <person name="Tassone E.E."/>
        </authorList>
    </citation>
    <scope>NUCLEOTIDE SEQUENCE</scope>
</reference>
<dbReference type="GO" id="GO:0008210">
    <property type="term" value="P:estrogen metabolic process"/>
    <property type="evidence" value="ECO:0007669"/>
    <property type="project" value="UniProtKB-ARBA"/>
</dbReference>
<keyword evidence="7" id="KW-0276">Fatty acid metabolism</keyword>
<evidence type="ECO:0000256" key="10">
    <source>
        <dbReference type="ARBA" id="ARBA00023098"/>
    </source>
</evidence>
<evidence type="ECO:0000256" key="23">
    <source>
        <dbReference type="ARBA" id="ARBA00081936"/>
    </source>
</evidence>
<dbReference type="GO" id="GO:0047035">
    <property type="term" value="F:testosterone dehydrogenase (NAD+) activity"/>
    <property type="evidence" value="ECO:0007669"/>
    <property type="project" value="UniProtKB-EC"/>
</dbReference>
<dbReference type="PRINTS" id="PR00080">
    <property type="entry name" value="SDRFAMILY"/>
</dbReference>
<dbReference type="EC" id="1.1.1.239" evidence="19"/>
<gene>
    <name evidence="27" type="ORF">g.15040</name>
</gene>
<dbReference type="EC" id="1.1.1.n12" evidence="4"/>
<dbReference type="PROSITE" id="PS00061">
    <property type="entry name" value="ADH_SHORT"/>
    <property type="match status" value="1"/>
</dbReference>
<evidence type="ECO:0000256" key="15">
    <source>
        <dbReference type="ARBA" id="ARBA00050232"/>
    </source>
</evidence>
<dbReference type="GO" id="GO:0048038">
    <property type="term" value="F:quinone binding"/>
    <property type="evidence" value="ECO:0007669"/>
    <property type="project" value="TreeGrafter"/>
</dbReference>
<keyword evidence="9" id="KW-0520">NAD</keyword>
<dbReference type="FunFam" id="3.40.50.720:FF:000231">
    <property type="entry name" value="Estradiol 17-beta-dehydrogenase 8"/>
    <property type="match status" value="1"/>
</dbReference>
<dbReference type="PANTHER" id="PTHR42760">
    <property type="entry name" value="SHORT-CHAIN DEHYDROGENASES/REDUCTASES FAMILY MEMBER"/>
    <property type="match status" value="1"/>
</dbReference>
<dbReference type="GO" id="GO:0004303">
    <property type="term" value="F:estradiol 17-beta-dehydrogenase [NAD(P)+] activity"/>
    <property type="evidence" value="ECO:0007669"/>
    <property type="project" value="UniProtKB-EC"/>
</dbReference>
<feature type="domain" description="Ketoreductase" evidence="26">
    <location>
        <begin position="5"/>
        <end position="186"/>
    </location>
</feature>
<dbReference type="Gene3D" id="3.40.50.720">
    <property type="entry name" value="NAD(P)-binding Rossmann-like Domain"/>
    <property type="match status" value="1"/>
</dbReference>
<evidence type="ECO:0000313" key="27">
    <source>
        <dbReference type="EMBL" id="JAS60030.1"/>
    </source>
</evidence>
<evidence type="ECO:0000256" key="6">
    <source>
        <dbReference type="ARBA" id="ARBA00022553"/>
    </source>
</evidence>
<evidence type="ECO:0000256" key="24">
    <source>
        <dbReference type="ARBA" id="ARBA00083097"/>
    </source>
</evidence>
<evidence type="ECO:0000256" key="19">
    <source>
        <dbReference type="ARBA" id="ARBA00066822"/>
    </source>
</evidence>
<protein>
    <recommendedName>
        <fullName evidence="20">(3R)-3-hydroxyacyl-CoA dehydrogenase</fullName>
        <ecNumber evidence="19">1.1.1.239</ecNumber>
        <ecNumber evidence="4">1.1.1.n12</ecNumber>
    </recommendedName>
    <alternativeName>
        <fullName evidence="22">17-beta-hydroxysteroid dehydrogenase 8</fullName>
    </alternativeName>
    <alternativeName>
        <fullName evidence="21">3-ketoacyl-[acyl-carrier-protein] reductase alpha subunit</fullName>
    </alternativeName>
    <alternativeName>
        <fullName evidence="24">3-oxoacyl-[acyl-carrier-protein] reductase</fullName>
    </alternativeName>
    <alternativeName>
        <fullName evidence="25">Estradiol 17-beta-dehydrogenase 8</fullName>
    </alternativeName>
    <alternativeName>
        <fullName evidence="23">Testosterone 17-beta-dehydrogenase 8</fullName>
    </alternativeName>
</protein>
<dbReference type="EMBL" id="GECZ01009739">
    <property type="protein sequence ID" value="JAS60030.1"/>
    <property type="molecule type" value="Transcribed_RNA"/>
</dbReference>
<evidence type="ECO:0000256" key="3">
    <source>
        <dbReference type="ARBA" id="ARBA00006484"/>
    </source>
</evidence>
<sequence>MLSGKLALVTGGGSGIGRAVCQLMAKEGAKVVVSDYDFKTAEKTVSLLTGGEHMPLQLDVSNPTQVGQAVPTILARYSAPPTVLVNSAGITRDAFLLKMSLDQFTQVLDVNVTGTYTMTQAVCQALVAAKSGGSVVNIASVVGQTGNMGQCNYAASKAAVEAFTKTVAKEMGTYGIRCNAVVPGFIQTPMTEKIPDKVKDMFTAQVPLGRMGTPEEVAEVIVFLASDRSSYVNGASFNVTGGL</sequence>
<dbReference type="InterPro" id="IPR020904">
    <property type="entry name" value="Sc_DH/Rdtase_CS"/>
</dbReference>
<evidence type="ECO:0000256" key="13">
    <source>
        <dbReference type="ARBA" id="ARBA00037929"/>
    </source>
</evidence>
<evidence type="ECO:0000256" key="18">
    <source>
        <dbReference type="ARBA" id="ARBA00065174"/>
    </source>
</evidence>
<evidence type="ECO:0000256" key="17">
    <source>
        <dbReference type="ARBA" id="ARBA00052680"/>
    </source>
</evidence>
<comment type="catalytic activity">
    <reaction evidence="14">
        <text>17beta-estradiol + NAD(+) = estrone + NADH + H(+)</text>
        <dbReference type="Rhea" id="RHEA:24612"/>
        <dbReference type="ChEBI" id="CHEBI:15378"/>
        <dbReference type="ChEBI" id="CHEBI:16469"/>
        <dbReference type="ChEBI" id="CHEBI:17263"/>
        <dbReference type="ChEBI" id="CHEBI:57540"/>
        <dbReference type="ChEBI" id="CHEBI:57945"/>
        <dbReference type="EC" id="1.1.1.62"/>
    </reaction>
    <physiologicalReaction direction="left-to-right" evidence="14">
        <dbReference type="Rhea" id="RHEA:24613"/>
    </physiologicalReaction>
    <physiologicalReaction direction="right-to-left" evidence="14">
        <dbReference type="Rhea" id="RHEA:24614"/>
    </physiologicalReaction>
</comment>
<evidence type="ECO:0000256" key="21">
    <source>
        <dbReference type="ARBA" id="ARBA00077835"/>
    </source>
</evidence>
<dbReference type="InterPro" id="IPR057326">
    <property type="entry name" value="KR_dom"/>
</dbReference>
<dbReference type="PRINTS" id="PR00081">
    <property type="entry name" value="GDHRDH"/>
</dbReference>
<keyword evidence="6" id="KW-0597">Phosphoprotein</keyword>
<name>A0A1B6GC77_9HEMI</name>
<evidence type="ECO:0000256" key="1">
    <source>
        <dbReference type="ARBA" id="ARBA00004305"/>
    </source>
</evidence>
<dbReference type="InterPro" id="IPR036291">
    <property type="entry name" value="NAD(P)-bd_dom_sf"/>
</dbReference>
<evidence type="ECO:0000256" key="7">
    <source>
        <dbReference type="ARBA" id="ARBA00022832"/>
    </source>
</evidence>
<evidence type="ECO:0000256" key="25">
    <source>
        <dbReference type="ARBA" id="ARBA00083258"/>
    </source>
</evidence>
<evidence type="ECO:0000256" key="16">
    <source>
        <dbReference type="ARBA" id="ARBA00050435"/>
    </source>
</evidence>
<evidence type="ECO:0000259" key="26">
    <source>
        <dbReference type="SMART" id="SM00822"/>
    </source>
</evidence>
<evidence type="ECO:0000256" key="20">
    <source>
        <dbReference type="ARBA" id="ARBA00070911"/>
    </source>
</evidence>
<organism evidence="27">
    <name type="scientific">Cuerna arida</name>
    <dbReference type="NCBI Taxonomy" id="1464854"/>
    <lineage>
        <taxon>Eukaryota</taxon>
        <taxon>Metazoa</taxon>
        <taxon>Ecdysozoa</taxon>
        <taxon>Arthropoda</taxon>
        <taxon>Hexapoda</taxon>
        <taxon>Insecta</taxon>
        <taxon>Pterygota</taxon>
        <taxon>Neoptera</taxon>
        <taxon>Paraneoptera</taxon>
        <taxon>Hemiptera</taxon>
        <taxon>Auchenorrhyncha</taxon>
        <taxon>Membracoidea</taxon>
        <taxon>Cicadellidae</taxon>
        <taxon>Cicadellinae</taxon>
        <taxon>Proconiini</taxon>
        <taxon>Cuerna</taxon>
    </lineage>
</organism>
<evidence type="ECO:0000256" key="11">
    <source>
        <dbReference type="ARBA" id="ARBA00023128"/>
    </source>
</evidence>
<dbReference type="SMART" id="SM00822">
    <property type="entry name" value="PKS_KR"/>
    <property type="match status" value="1"/>
</dbReference>
<dbReference type="Pfam" id="PF13561">
    <property type="entry name" value="adh_short_C2"/>
    <property type="match status" value="1"/>
</dbReference>
<comment type="subcellular location">
    <subcellularLocation>
        <location evidence="1">Mitochondrion matrix</location>
    </subcellularLocation>
</comment>
<keyword evidence="10" id="KW-0443">Lipid metabolism</keyword>
<keyword evidence="8" id="KW-0560">Oxidoreductase</keyword>
<evidence type="ECO:0000256" key="4">
    <source>
        <dbReference type="ARBA" id="ARBA00012456"/>
    </source>
</evidence>
<comment type="catalytic activity">
    <reaction evidence="17">
        <text>a (3R)-3-hydroxyacyl-CoA + NAD(+) = a 3-oxoacyl-CoA + NADH + H(+)</text>
        <dbReference type="Rhea" id="RHEA:32711"/>
        <dbReference type="ChEBI" id="CHEBI:15378"/>
        <dbReference type="ChEBI" id="CHEBI:57319"/>
        <dbReference type="ChEBI" id="CHEBI:57540"/>
        <dbReference type="ChEBI" id="CHEBI:57945"/>
        <dbReference type="ChEBI" id="CHEBI:90726"/>
        <dbReference type="EC" id="1.1.1.n12"/>
    </reaction>
    <physiologicalReaction direction="left-to-right" evidence="17">
        <dbReference type="Rhea" id="RHEA:32712"/>
    </physiologicalReaction>
</comment>
<comment type="catalytic activity">
    <reaction evidence="15">
        <text>testosterone + NAD(+) = androst-4-ene-3,17-dione + NADH + H(+)</text>
        <dbReference type="Rhea" id="RHEA:14929"/>
        <dbReference type="ChEBI" id="CHEBI:15378"/>
        <dbReference type="ChEBI" id="CHEBI:16422"/>
        <dbReference type="ChEBI" id="CHEBI:17347"/>
        <dbReference type="ChEBI" id="CHEBI:57540"/>
        <dbReference type="ChEBI" id="CHEBI:57945"/>
        <dbReference type="EC" id="1.1.1.239"/>
    </reaction>
    <physiologicalReaction direction="left-to-right" evidence="15">
        <dbReference type="Rhea" id="RHEA:14930"/>
    </physiologicalReaction>
</comment>
<comment type="catalytic activity">
    <reaction evidence="16">
        <text>17beta-hydroxy-5alpha-androstan-3-one + NAD(+) = 5alpha-androstan-3,17-dione + NADH + H(+)</text>
        <dbReference type="Rhea" id="RHEA:41992"/>
        <dbReference type="ChEBI" id="CHEBI:15378"/>
        <dbReference type="ChEBI" id="CHEBI:15994"/>
        <dbReference type="ChEBI" id="CHEBI:16330"/>
        <dbReference type="ChEBI" id="CHEBI:57540"/>
        <dbReference type="ChEBI" id="CHEBI:57945"/>
    </reaction>
    <physiologicalReaction direction="left-to-right" evidence="16">
        <dbReference type="Rhea" id="RHEA:41993"/>
    </physiologicalReaction>
</comment>
<comment type="pathway">
    <text evidence="13">Steroid biosynthesis; estrogen biosynthesis.</text>
</comment>
<evidence type="ECO:0000256" key="8">
    <source>
        <dbReference type="ARBA" id="ARBA00023002"/>
    </source>
</evidence>
<dbReference type="InterPro" id="IPR002347">
    <property type="entry name" value="SDR_fam"/>
</dbReference>
<evidence type="ECO:0000256" key="5">
    <source>
        <dbReference type="ARBA" id="ARBA00022516"/>
    </source>
</evidence>
<dbReference type="NCBIfam" id="NF005559">
    <property type="entry name" value="PRK07231.1"/>
    <property type="match status" value="1"/>
</dbReference>
<dbReference type="SUPFAM" id="SSF51735">
    <property type="entry name" value="NAD(P)-binding Rossmann-fold domains"/>
    <property type="match status" value="1"/>
</dbReference>
<evidence type="ECO:0000256" key="9">
    <source>
        <dbReference type="ARBA" id="ARBA00023027"/>
    </source>
</evidence>
<accession>A0A1B6GC77</accession>
<keyword evidence="12" id="KW-0275">Fatty acid biosynthesis</keyword>
<dbReference type="GO" id="GO:0006633">
    <property type="term" value="P:fatty acid biosynthetic process"/>
    <property type="evidence" value="ECO:0007669"/>
    <property type="project" value="UniProtKB-KW"/>
</dbReference>
<evidence type="ECO:0000256" key="12">
    <source>
        <dbReference type="ARBA" id="ARBA00023160"/>
    </source>
</evidence>
<dbReference type="GO" id="GO:0005759">
    <property type="term" value="C:mitochondrial matrix"/>
    <property type="evidence" value="ECO:0007669"/>
    <property type="project" value="UniProtKB-SubCell"/>
</dbReference>
<comment type="subunit">
    <text evidence="18">Heterotetramer with CBR4; contains two molecules of HSD17B8 and CBR4.</text>
</comment>
<comment type="pathway">
    <text evidence="2">Lipid metabolism; fatty acid biosynthesis.</text>
</comment>
<dbReference type="AlphaFoldDB" id="A0A1B6GC77"/>
<dbReference type="PANTHER" id="PTHR42760:SF83">
    <property type="entry name" value="(3R)-3-HYDROXYACYL-COA DEHYDROGENASE"/>
    <property type="match status" value="1"/>
</dbReference>
<keyword evidence="5" id="KW-0444">Lipid biosynthesis</keyword>